<organism evidence="1 2">
    <name type="scientific">Ancylostoma ceylanicum</name>
    <dbReference type="NCBI Taxonomy" id="53326"/>
    <lineage>
        <taxon>Eukaryota</taxon>
        <taxon>Metazoa</taxon>
        <taxon>Ecdysozoa</taxon>
        <taxon>Nematoda</taxon>
        <taxon>Chromadorea</taxon>
        <taxon>Rhabditida</taxon>
        <taxon>Rhabditina</taxon>
        <taxon>Rhabditomorpha</taxon>
        <taxon>Strongyloidea</taxon>
        <taxon>Ancylostomatidae</taxon>
        <taxon>Ancylostomatinae</taxon>
        <taxon>Ancylostoma</taxon>
    </lineage>
</organism>
<dbReference type="EMBL" id="JARK01001661">
    <property type="protein sequence ID" value="EYB83979.1"/>
    <property type="molecule type" value="Genomic_DNA"/>
</dbReference>
<comment type="caution">
    <text evidence="1">The sequence shown here is derived from an EMBL/GenBank/DDBJ whole genome shotgun (WGS) entry which is preliminary data.</text>
</comment>
<accession>A0A016S149</accession>
<protein>
    <submittedName>
        <fullName evidence="1">Uncharacterized protein</fullName>
    </submittedName>
</protein>
<reference evidence="2" key="1">
    <citation type="journal article" date="2015" name="Nat. Genet.">
        <title>The genome and transcriptome of the zoonotic hookworm Ancylostoma ceylanicum identify infection-specific gene families.</title>
        <authorList>
            <person name="Schwarz E.M."/>
            <person name="Hu Y."/>
            <person name="Antoshechkin I."/>
            <person name="Miller M.M."/>
            <person name="Sternberg P.W."/>
            <person name="Aroian R.V."/>
        </authorList>
    </citation>
    <scope>NUCLEOTIDE SEQUENCE</scope>
    <source>
        <strain evidence="2">HY135</strain>
    </source>
</reference>
<sequence length="156" mass="17630">MAYQSWYEFWTRAHERARARADLRIPHFFNCRRRRRRSSREEPAMTRTHCAFTTLTVGLWPAQDEFSAPWSEVSARIEIACRAHGLLVVVADRWDSCTLQRVVVSMVTLPPASPVARPSLSALQFSLSVSIGISRAAAAAAHCLSVRGGAWLFVWM</sequence>
<gene>
    <name evidence="1" type="primary">Acey_s0325.g2548</name>
    <name evidence="1" type="ORF">Y032_0325g2548</name>
</gene>
<dbReference type="AlphaFoldDB" id="A0A016S149"/>
<evidence type="ECO:0000313" key="1">
    <source>
        <dbReference type="EMBL" id="EYB83979.1"/>
    </source>
</evidence>
<dbReference type="Proteomes" id="UP000024635">
    <property type="component" value="Unassembled WGS sequence"/>
</dbReference>
<proteinExistence type="predicted"/>
<name>A0A016S149_9BILA</name>
<evidence type="ECO:0000313" key="2">
    <source>
        <dbReference type="Proteomes" id="UP000024635"/>
    </source>
</evidence>
<keyword evidence="2" id="KW-1185">Reference proteome</keyword>